<dbReference type="UniPathway" id="UPA00378"/>
<keyword evidence="7 10" id="KW-0256">Endoplasmic reticulum</keyword>
<reference evidence="11 12" key="1">
    <citation type="submission" date="2015-04" db="EMBL/GenBank/DDBJ databases">
        <title>Complete genome sequence of Schizopora paradoxa KUC8140, a cosmopolitan wood degrader in East Asia.</title>
        <authorList>
            <consortium name="DOE Joint Genome Institute"/>
            <person name="Min B."/>
            <person name="Park H."/>
            <person name="Jang Y."/>
            <person name="Kim J.-J."/>
            <person name="Kim K.H."/>
            <person name="Pangilinan J."/>
            <person name="Lipzen A."/>
            <person name="Riley R."/>
            <person name="Grigoriev I.V."/>
            <person name="Spatafora J.W."/>
            <person name="Choi I.-G."/>
        </authorList>
    </citation>
    <scope>NUCLEOTIDE SEQUENCE [LARGE SCALE GENOMIC DNA]</scope>
    <source>
        <strain evidence="11 12">KUC8140</strain>
    </source>
</reference>
<dbReference type="GO" id="GO:0018279">
    <property type="term" value="P:protein N-linked glycosylation via asparagine"/>
    <property type="evidence" value="ECO:0007669"/>
    <property type="project" value="TreeGrafter"/>
</dbReference>
<dbReference type="FunCoup" id="A0A0H2SS81">
    <property type="interactions" value="633"/>
</dbReference>
<gene>
    <name evidence="11" type="ORF">SCHPADRAFT_918472</name>
</gene>
<evidence type="ECO:0000256" key="3">
    <source>
        <dbReference type="ARBA" id="ARBA00004922"/>
    </source>
</evidence>
<dbReference type="GO" id="GO:0016740">
    <property type="term" value="F:transferase activity"/>
    <property type="evidence" value="ECO:0007669"/>
    <property type="project" value="UniProtKB-KW"/>
</dbReference>
<proteinExistence type="inferred from homology"/>
<protein>
    <recommendedName>
        <fullName evidence="10">Dolichyl-diphosphooligosaccharide--protein glycosyltransferase subunit 1</fullName>
    </recommendedName>
</protein>
<dbReference type="Pfam" id="PF04597">
    <property type="entry name" value="Ribophorin_I"/>
    <property type="match status" value="1"/>
</dbReference>
<evidence type="ECO:0000313" key="12">
    <source>
        <dbReference type="Proteomes" id="UP000053477"/>
    </source>
</evidence>
<keyword evidence="12" id="KW-1185">Reference proteome</keyword>
<dbReference type="STRING" id="27342.A0A0H2SS81"/>
<keyword evidence="5 10" id="KW-0812">Transmembrane</keyword>
<keyword evidence="8 10" id="KW-1133">Transmembrane helix</keyword>
<dbReference type="PANTHER" id="PTHR21049:SF0">
    <property type="entry name" value="DOLICHYL-DIPHOSPHOOLIGOSACCHARIDE--PROTEIN GLYCOSYLTRANSFERASE SUBUNIT 1"/>
    <property type="match status" value="1"/>
</dbReference>
<keyword evidence="6 10" id="KW-0732">Signal</keyword>
<comment type="similarity">
    <text evidence="4 10">Belongs to the OST1 family.</text>
</comment>
<dbReference type="EMBL" id="KQ085884">
    <property type="protein sequence ID" value="KLO19956.1"/>
    <property type="molecule type" value="Genomic_DNA"/>
</dbReference>
<dbReference type="InParanoid" id="A0A0H2SS81"/>
<dbReference type="AlphaFoldDB" id="A0A0H2SS81"/>
<evidence type="ECO:0000256" key="4">
    <source>
        <dbReference type="ARBA" id="ARBA00008905"/>
    </source>
</evidence>
<evidence type="ECO:0000256" key="10">
    <source>
        <dbReference type="RuleBase" id="RU361143"/>
    </source>
</evidence>
<dbReference type="InterPro" id="IPR007676">
    <property type="entry name" value="Ribophorin_I"/>
</dbReference>
<comment type="pathway">
    <text evidence="3 10">Protein modification; protein glycosylation.</text>
</comment>
<dbReference type="PANTHER" id="PTHR21049">
    <property type="entry name" value="RIBOPHORIN I"/>
    <property type="match status" value="1"/>
</dbReference>
<evidence type="ECO:0000256" key="8">
    <source>
        <dbReference type="ARBA" id="ARBA00022989"/>
    </source>
</evidence>
<evidence type="ECO:0000256" key="5">
    <source>
        <dbReference type="ARBA" id="ARBA00022692"/>
    </source>
</evidence>
<comment type="subunit">
    <text evidence="10">Component of the oligosaccharyltransferase (OST) complex.</text>
</comment>
<evidence type="ECO:0000256" key="6">
    <source>
        <dbReference type="ARBA" id="ARBA00022729"/>
    </source>
</evidence>
<accession>A0A0H2SS81</accession>
<evidence type="ECO:0000256" key="9">
    <source>
        <dbReference type="ARBA" id="ARBA00023136"/>
    </source>
</evidence>
<dbReference type="Proteomes" id="UP000053477">
    <property type="component" value="Unassembled WGS sequence"/>
</dbReference>
<evidence type="ECO:0000256" key="1">
    <source>
        <dbReference type="ARBA" id="ARBA00002791"/>
    </source>
</evidence>
<sequence>MGVTRHTFLLLSLLFSVVTYALGDHSFENEAVVRTVELGGAVVRTKTTYAVKALDSASSIYVFALSADQKDNIAAMEAKIKGGEKLSIQNYGFNAGSDSYLYVVDLPKPLKKEEKITLELDTVLTHATYPWPPSIGQTDKQALKYDTDLFVLSPYTTLVQRTKIRTPSPSVLSYTEPKDVDSFTLEAPVTKSGATITYGPYNNVPGSTNKDFIEAHQKRVTIHYAYDLPLLEIPTMSRVAEISHWGSNLNIEDNIHLYNAGAKLKGHFSRIEYMRQVHMQAASGHIMKAINLQLPPGIRDVYYYDLIGNVSTSRLRTAPSVPRGAVPQQYSLMEMRPRYPIVGGWNYTFTLGWDSPLRDTASYDSKEGKYTVAVPLMTHFPDVIVDEHELSIIFPEGATDMQVYPPFKPKSMTQSVHTTFLDSIGRPVVTLKYAQLTEANLGIVYASYKVPLSAHLRKPFTVATVFSIIFVAAGIIRRLDTRIYKK</sequence>
<comment type="subcellular location">
    <subcellularLocation>
        <location evidence="2 10">Endoplasmic reticulum membrane</location>
        <topology evidence="2 10">Single-pass type I membrane protein</topology>
    </subcellularLocation>
</comment>
<name>A0A0H2SS81_9AGAM</name>
<feature type="signal peptide" evidence="10">
    <location>
        <begin position="1"/>
        <end position="23"/>
    </location>
</feature>
<organism evidence="11 12">
    <name type="scientific">Schizopora paradoxa</name>
    <dbReference type="NCBI Taxonomy" id="27342"/>
    <lineage>
        <taxon>Eukaryota</taxon>
        <taxon>Fungi</taxon>
        <taxon>Dikarya</taxon>
        <taxon>Basidiomycota</taxon>
        <taxon>Agaricomycotina</taxon>
        <taxon>Agaricomycetes</taxon>
        <taxon>Hymenochaetales</taxon>
        <taxon>Schizoporaceae</taxon>
        <taxon>Schizopora</taxon>
    </lineage>
</organism>
<evidence type="ECO:0000313" key="11">
    <source>
        <dbReference type="EMBL" id="KLO19956.1"/>
    </source>
</evidence>
<feature type="chain" id="PRO_5005118470" description="Dolichyl-diphosphooligosaccharide--protein glycosyltransferase subunit 1" evidence="10">
    <location>
        <begin position="24"/>
        <end position="486"/>
    </location>
</feature>
<dbReference type="GO" id="GO:0008250">
    <property type="term" value="C:oligosaccharyltransferase complex"/>
    <property type="evidence" value="ECO:0007669"/>
    <property type="project" value="UniProtKB-UniRule"/>
</dbReference>
<evidence type="ECO:0000256" key="2">
    <source>
        <dbReference type="ARBA" id="ARBA00004115"/>
    </source>
</evidence>
<comment type="function">
    <text evidence="1 10">Subunit of the oligosaccharyl transferase (OST) complex that catalyzes the initial transfer of a defined glycan (Glc(3)Man(9)GlcNAc(2) in eukaryotes) from the lipid carrier dolichol-pyrophosphate to an asparagine residue within an Asn-X-Ser/Thr consensus motif in nascent polypeptide chains, the first step in protein N-glycosylation. N-glycosylation occurs cotranslationally and the complex associates with the Sec61 complex at the channel-forming translocon complex that mediates protein translocation across the endoplasmic reticulum (ER). All subunits are required for a maximal enzyme activity.</text>
</comment>
<feature type="transmembrane region" description="Helical" evidence="10">
    <location>
        <begin position="459"/>
        <end position="476"/>
    </location>
</feature>
<evidence type="ECO:0000256" key="7">
    <source>
        <dbReference type="ARBA" id="ARBA00022824"/>
    </source>
</evidence>
<dbReference type="OrthoDB" id="310030at2759"/>
<keyword evidence="9 10" id="KW-0472">Membrane</keyword>
<keyword evidence="11" id="KW-0808">Transferase</keyword>